<keyword evidence="2 6" id="KW-0500">Molybdenum</keyword>
<evidence type="ECO:0000313" key="8">
    <source>
        <dbReference type="Proteomes" id="UP000436822"/>
    </source>
</evidence>
<comment type="subunit">
    <text evidence="5">The complex is composed of two ATP-binding proteins (ModC), two transmembrane proteins (ModB) and a solute-binding protein (ModA).</text>
</comment>
<feature type="binding site" evidence="6">
    <location>
        <position position="161"/>
    </location>
    <ligand>
        <name>molybdate</name>
        <dbReference type="ChEBI" id="CHEBI:36264"/>
    </ligand>
</feature>
<dbReference type="InterPro" id="IPR005950">
    <property type="entry name" value="ModA"/>
</dbReference>
<dbReference type="NCBIfam" id="TIGR01256">
    <property type="entry name" value="modA"/>
    <property type="match status" value="1"/>
</dbReference>
<proteinExistence type="inferred from homology"/>
<dbReference type="FunFam" id="3.40.190.10:FF:000035">
    <property type="entry name" value="Molybdate ABC transporter substrate-binding protein"/>
    <property type="match status" value="1"/>
</dbReference>
<comment type="caution">
    <text evidence="7">The sequence shown here is derived from an EMBL/GenBank/DDBJ whole genome shotgun (WGS) entry which is preliminary data.</text>
</comment>
<dbReference type="EMBL" id="BLJE01000002">
    <property type="protein sequence ID" value="GFE65322.1"/>
    <property type="molecule type" value="Genomic_DNA"/>
</dbReference>
<dbReference type="PANTHER" id="PTHR30632:SF17">
    <property type="entry name" value="MOLYBDATE-BINDING PROTEIN MODA"/>
    <property type="match status" value="1"/>
</dbReference>
<evidence type="ECO:0000256" key="4">
    <source>
        <dbReference type="ARBA" id="ARBA00022729"/>
    </source>
</evidence>
<name>A0A6N6JJF1_9RHOB</name>
<evidence type="ECO:0000256" key="3">
    <source>
        <dbReference type="ARBA" id="ARBA00022723"/>
    </source>
</evidence>
<accession>A0A6N6JJF1</accession>
<sequence length="238" mass="25260">MNLSRRHILALGGAALATPLFGADGALVFAAASMKGALDDVTARLSLPVRISYGGSGVLARQIMLGAPADLYVSAHPQWMDEVTKAGFARPETTIDLLSNSLVIIGPKGAAPVSLENMPSEGRIAMGYVDAVPAGQYGKAALQALGLWEKLEAQVVQTENVRAAMALVARGELPRAIVYHTDALAEERVDVIARFDPASHPAIRYQLARLTDAGRTAYDALRSQSALDIFRQHGFEVA</sequence>
<dbReference type="GO" id="GO:0030288">
    <property type="term" value="C:outer membrane-bounded periplasmic space"/>
    <property type="evidence" value="ECO:0007669"/>
    <property type="project" value="TreeGrafter"/>
</dbReference>
<dbReference type="GO" id="GO:0015689">
    <property type="term" value="P:molybdate ion transport"/>
    <property type="evidence" value="ECO:0007669"/>
    <property type="project" value="InterPro"/>
</dbReference>
<evidence type="ECO:0000256" key="5">
    <source>
        <dbReference type="ARBA" id="ARBA00062515"/>
    </source>
</evidence>
<evidence type="ECO:0000256" key="2">
    <source>
        <dbReference type="ARBA" id="ARBA00022505"/>
    </source>
</evidence>
<dbReference type="Proteomes" id="UP000436822">
    <property type="component" value="Unassembled WGS sequence"/>
</dbReference>
<dbReference type="SUPFAM" id="SSF53850">
    <property type="entry name" value="Periplasmic binding protein-like II"/>
    <property type="match status" value="1"/>
</dbReference>
<dbReference type="Gene3D" id="3.40.190.10">
    <property type="entry name" value="Periplasmic binding protein-like II"/>
    <property type="match status" value="2"/>
</dbReference>
<dbReference type="InterPro" id="IPR006311">
    <property type="entry name" value="TAT_signal"/>
</dbReference>
<organism evidence="7 8">
    <name type="scientific">Litoreibacter roseus</name>
    <dbReference type="NCBI Taxonomy" id="2601869"/>
    <lineage>
        <taxon>Bacteria</taxon>
        <taxon>Pseudomonadati</taxon>
        <taxon>Pseudomonadota</taxon>
        <taxon>Alphaproteobacteria</taxon>
        <taxon>Rhodobacterales</taxon>
        <taxon>Roseobacteraceae</taxon>
        <taxon>Litoreibacter</taxon>
    </lineage>
</organism>
<comment type="similarity">
    <text evidence="1">Belongs to the bacterial solute-binding protein ModA family.</text>
</comment>
<evidence type="ECO:0000256" key="1">
    <source>
        <dbReference type="ARBA" id="ARBA00009175"/>
    </source>
</evidence>
<gene>
    <name evidence="7" type="primary">modA</name>
    <name evidence="7" type="ORF">KIN_23960</name>
</gene>
<evidence type="ECO:0000313" key="7">
    <source>
        <dbReference type="EMBL" id="GFE65322.1"/>
    </source>
</evidence>
<feature type="binding site" evidence="6">
    <location>
        <position position="33"/>
    </location>
    <ligand>
        <name>molybdate</name>
        <dbReference type="ChEBI" id="CHEBI:36264"/>
    </ligand>
</feature>
<dbReference type="InterPro" id="IPR050682">
    <property type="entry name" value="ModA/WtpA"/>
</dbReference>
<reference evidence="7 8" key="1">
    <citation type="submission" date="2019-12" db="EMBL/GenBank/DDBJ databases">
        <title>Litoreibacter badius sp. nov., a novel bacteriochlorophyll a-containing bacterium in the genus Litoreibacter.</title>
        <authorList>
            <person name="Kanamuro M."/>
            <person name="Takabe Y."/>
            <person name="Mori K."/>
            <person name="Takaichi S."/>
            <person name="Hanada S."/>
        </authorList>
    </citation>
    <scope>NUCLEOTIDE SEQUENCE [LARGE SCALE GENOMIC DNA]</scope>
    <source>
        <strain evidence="7 8">K6</strain>
    </source>
</reference>
<dbReference type="PROSITE" id="PS51318">
    <property type="entry name" value="TAT"/>
    <property type="match status" value="1"/>
</dbReference>
<dbReference type="GO" id="GO:0046872">
    <property type="term" value="F:metal ion binding"/>
    <property type="evidence" value="ECO:0007669"/>
    <property type="project" value="UniProtKB-KW"/>
</dbReference>
<protein>
    <submittedName>
        <fullName evidence="7">Molybdate ABC transporter substrate-binding protein</fullName>
    </submittedName>
</protein>
<keyword evidence="8" id="KW-1185">Reference proteome</keyword>
<dbReference type="PANTHER" id="PTHR30632">
    <property type="entry name" value="MOLYBDATE-BINDING PERIPLASMIC PROTEIN"/>
    <property type="match status" value="1"/>
</dbReference>
<dbReference type="PIRSF" id="PIRSF004846">
    <property type="entry name" value="ModA"/>
    <property type="match status" value="1"/>
</dbReference>
<dbReference type="RefSeq" id="WP_159807150.1">
    <property type="nucleotide sequence ID" value="NZ_BLJE01000002.1"/>
</dbReference>
<feature type="binding site" evidence="6">
    <location>
        <position position="56"/>
    </location>
    <ligand>
        <name>molybdate</name>
        <dbReference type="ChEBI" id="CHEBI:36264"/>
    </ligand>
</feature>
<feature type="binding site" evidence="6">
    <location>
        <position position="179"/>
    </location>
    <ligand>
        <name>molybdate</name>
        <dbReference type="ChEBI" id="CHEBI:36264"/>
    </ligand>
</feature>
<dbReference type="Pfam" id="PF13531">
    <property type="entry name" value="SBP_bac_11"/>
    <property type="match status" value="1"/>
</dbReference>
<feature type="binding site" evidence="6">
    <location>
        <position position="134"/>
    </location>
    <ligand>
        <name>molybdate</name>
        <dbReference type="ChEBI" id="CHEBI:36264"/>
    </ligand>
</feature>
<evidence type="ECO:0000256" key="6">
    <source>
        <dbReference type="PIRSR" id="PIRSR004846-1"/>
    </source>
</evidence>
<dbReference type="GO" id="GO:1901359">
    <property type="term" value="F:tungstate binding"/>
    <property type="evidence" value="ECO:0007669"/>
    <property type="project" value="UniProtKB-ARBA"/>
</dbReference>
<dbReference type="OrthoDB" id="9785015at2"/>
<keyword evidence="3 6" id="KW-0479">Metal-binding</keyword>
<dbReference type="GO" id="GO:0030973">
    <property type="term" value="F:molybdate ion binding"/>
    <property type="evidence" value="ECO:0007669"/>
    <property type="project" value="TreeGrafter"/>
</dbReference>
<keyword evidence="4" id="KW-0732">Signal</keyword>
<dbReference type="AlphaFoldDB" id="A0A6N6JJF1"/>